<dbReference type="PANTHER" id="PTHR24220">
    <property type="entry name" value="IMPORT ATP-BINDING PROTEIN"/>
    <property type="match status" value="1"/>
</dbReference>
<dbReference type="SMART" id="SM00382">
    <property type="entry name" value="AAA"/>
    <property type="match status" value="1"/>
</dbReference>
<dbReference type="InterPro" id="IPR027417">
    <property type="entry name" value="P-loop_NTPase"/>
</dbReference>
<dbReference type="GO" id="GO:0005524">
    <property type="term" value="F:ATP binding"/>
    <property type="evidence" value="ECO:0007669"/>
    <property type="project" value="UniProtKB-KW"/>
</dbReference>
<reference evidence="6 7" key="1">
    <citation type="submission" date="2023-12" db="EMBL/GenBank/DDBJ databases">
        <title>Thiobacillus sedimentum sp. nov., a chemolithoautotrophic sulfur-oxidizing bacterium isolated from freshwater sediment.</title>
        <authorList>
            <person name="Luo J."/>
            <person name="Dai C."/>
        </authorList>
    </citation>
    <scope>NUCLEOTIDE SEQUENCE [LARGE SCALE GENOMIC DNA]</scope>
    <source>
        <strain evidence="6 7">SCUT-2</strain>
    </source>
</reference>
<dbReference type="SUPFAM" id="SSF52540">
    <property type="entry name" value="P-loop containing nucleoside triphosphate hydrolases"/>
    <property type="match status" value="1"/>
</dbReference>
<dbReference type="InterPro" id="IPR003439">
    <property type="entry name" value="ABC_transporter-like_ATP-bd"/>
</dbReference>
<gene>
    <name evidence="6" type="ORF">VA613_01150</name>
</gene>
<keyword evidence="7" id="KW-1185">Reference proteome</keyword>
<dbReference type="Gene3D" id="3.40.50.300">
    <property type="entry name" value="P-loop containing nucleotide triphosphate hydrolases"/>
    <property type="match status" value="1"/>
</dbReference>
<dbReference type="InterPro" id="IPR003593">
    <property type="entry name" value="AAA+_ATPase"/>
</dbReference>
<dbReference type="InterPro" id="IPR017911">
    <property type="entry name" value="MacB-like_ATP-bd"/>
</dbReference>
<protein>
    <submittedName>
        <fullName evidence="6">ABC transporter ATP-binding protein</fullName>
    </submittedName>
</protein>
<proteinExistence type="predicted"/>
<evidence type="ECO:0000256" key="2">
    <source>
        <dbReference type="ARBA" id="ARBA00022475"/>
    </source>
</evidence>
<dbReference type="Proteomes" id="UP001334732">
    <property type="component" value="Chromosome"/>
</dbReference>
<dbReference type="CDD" id="cd03255">
    <property type="entry name" value="ABC_MJ0796_LolCDE_FtsE"/>
    <property type="match status" value="1"/>
</dbReference>
<keyword evidence="1" id="KW-0813">Transport</keyword>
<dbReference type="EMBL" id="CP141769">
    <property type="protein sequence ID" value="WRS40686.1"/>
    <property type="molecule type" value="Genomic_DNA"/>
</dbReference>
<keyword evidence="3" id="KW-0547">Nucleotide-binding</keyword>
<dbReference type="InterPro" id="IPR017871">
    <property type="entry name" value="ABC_transporter-like_CS"/>
</dbReference>
<dbReference type="PROSITE" id="PS50893">
    <property type="entry name" value="ABC_TRANSPORTER_2"/>
    <property type="match status" value="1"/>
</dbReference>
<name>A0ABZ1CN40_9PROT</name>
<accession>A0ABZ1CN40</accession>
<evidence type="ECO:0000256" key="4">
    <source>
        <dbReference type="ARBA" id="ARBA00022840"/>
    </source>
</evidence>
<dbReference type="Pfam" id="PF00005">
    <property type="entry name" value="ABC_tran"/>
    <property type="match status" value="1"/>
</dbReference>
<feature type="domain" description="ABC transporter" evidence="5">
    <location>
        <begin position="1"/>
        <end position="221"/>
    </location>
</feature>
<dbReference type="PANTHER" id="PTHR24220:SF86">
    <property type="entry name" value="ABC TRANSPORTER ABCH.1"/>
    <property type="match status" value="1"/>
</dbReference>
<dbReference type="RefSeq" id="WP_324781200.1">
    <property type="nucleotide sequence ID" value="NZ_CP141769.1"/>
</dbReference>
<evidence type="ECO:0000313" key="7">
    <source>
        <dbReference type="Proteomes" id="UP001334732"/>
    </source>
</evidence>
<keyword evidence="2" id="KW-0472">Membrane</keyword>
<evidence type="ECO:0000256" key="1">
    <source>
        <dbReference type="ARBA" id="ARBA00022448"/>
    </source>
</evidence>
<evidence type="ECO:0000259" key="5">
    <source>
        <dbReference type="PROSITE" id="PS50893"/>
    </source>
</evidence>
<dbReference type="PROSITE" id="PS00211">
    <property type="entry name" value="ABC_TRANSPORTER_1"/>
    <property type="match status" value="1"/>
</dbReference>
<evidence type="ECO:0000256" key="3">
    <source>
        <dbReference type="ARBA" id="ARBA00022741"/>
    </source>
</evidence>
<keyword evidence="4 6" id="KW-0067">ATP-binding</keyword>
<keyword evidence="2" id="KW-1003">Cell membrane</keyword>
<evidence type="ECO:0000313" key="6">
    <source>
        <dbReference type="EMBL" id="WRS40686.1"/>
    </source>
</evidence>
<sequence>MEVCRAGKEYVLGKQTVVALQDVSLTVSRGEFMALAGPSGSGKSTLLNLIGCIDTPSTGTIRIKGQDVSGRTADELADLRLNTLGFVFQTFNLLPVLSAWENVEFPLQQQRGVDKNTRQERVAHYLKVVGLERFAHHRPNELSGGQRQRVAIARALATHPGIVLADEPTANLDHRTGESILQLMKDLNREEGTTFIFSTHDRRVMEMADRVIELADGKITE</sequence>
<dbReference type="InterPro" id="IPR015854">
    <property type="entry name" value="ABC_transpr_LolD-like"/>
</dbReference>
<organism evidence="6 7">
    <name type="scientific">Thiobacillus sedimenti</name>
    <dbReference type="NCBI Taxonomy" id="3110231"/>
    <lineage>
        <taxon>Bacteria</taxon>
        <taxon>Pseudomonadati</taxon>
        <taxon>Pseudomonadota</taxon>
        <taxon>Betaproteobacteria</taxon>
        <taxon>Nitrosomonadales</taxon>
        <taxon>Thiobacillaceae</taxon>
        <taxon>Thiobacillus</taxon>
    </lineage>
</organism>